<evidence type="ECO:0000256" key="1">
    <source>
        <dbReference type="SAM" id="Coils"/>
    </source>
</evidence>
<evidence type="ECO:0000256" key="2">
    <source>
        <dbReference type="SAM" id="MobiDB-lite"/>
    </source>
</evidence>
<dbReference type="AlphaFoldDB" id="A0AA37LWF6"/>
<proteinExistence type="predicted"/>
<name>A0AA37LWF6_9PEZI</name>
<keyword evidence="1" id="KW-0175">Coiled coil</keyword>
<organism evidence="3 4">
    <name type="scientific">Colletotrichum liriopes</name>
    <dbReference type="NCBI Taxonomy" id="708192"/>
    <lineage>
        <taxon>Eukaryota</taxon>
        <taxon>Fungi</taxon>
        <taxon>Dikarya</taxon>
        <taxon>Ascomycota</taxon>
        <taxon>Pezizomycotina</taxon>
        <taxon>Sordariomycetes</taxon>
        <taxon>Hypocreomycetidae</taxon>
        <taxon>Glomerellales</taxon>
        <taxon>Glomerellaceae</taxon>
        <taxon>Colletotrichum</taxon>
        <taxon>Colletotrichum spaethianum species complex</taxon>
    </lineage>
</organism>
<accession>A0AA37LWF6</accession>
<reference evidence="3 4" key="1">
    <citation type="submission" date="2021-07" db="EMBL/GenBank/DDBJ databases">
        <title>Genome data of Colletotrichum spaethianum.</title>
        <authorList>
            <person name="Utami Y.D."/>
            <person name="Hiruma K."/>
        </authorList>
    </citation>
    <scope>NUCLEOTIDE SEQUENCE [LARGE SCALE GENOMIC DNA]</scope>
    <source>
        <strain evidence="3 4">MAFF 242679</strain>
    </source>
</reference>
<evidence type="ECO:0000313" key="4">
    <source>
        <dbReference type="Proteomes" id="UP001055172"/>
    </source>
</evidence>
<protein>
    <submittedName>
        <fullName evidence="3">Uncharacterized protein</fullName>
    </submittedName>
</protein>
<dbReference type="EMBL" id="BPPX01000023">
    <property type="protein sequence ID" value="GJC86726.1"/>
    <property type="molecule type" value="Genomic_DNA"/>
</dbReference>
<gene>
    <name evidence="3" type="ORF">ColLi_09564</name>
</gene>
<feature type="region of interest" description="Disordered" evidence="2">
    <location>
        <begin position="485"/>
        <end position="519"/>
    </location>
</feature>
<dbReference type="Proteomes" id="UP001055172">
    <property type="component" value="Unassembled WGS sequence"/>
</dbReference>
<feature type="coiled-coil region" evidence="1">
    <location>
        <begin position="650"/>
        <end position="677"/>
    </location>
</feature>
<feature type="coiled-coil region" evidence="1">
    <location>
        <begin position="204"/>
        <end position="256"/>
    </location>
</feature>
<keyword evidence="4" id="KW-1185">Reference proteome</keyword>
<feature type="coiled-coil region" evidence="1">
    <location>
        <begin position="526"/>
        <end position="561"/>
    </location>
</feature>
<evidence type="ECO:0000313" key="3">
    <source>
        <dbReference type="EMBL" id="GJC86726.1"/>
    </source>
</evidence>
<sequence>MARMPPLPNIFGNNQNTIIDDGGEFLAELREKLDKIRDRLEDKVAKLGFSRDEPLRFDDIADLTGIKTVGEYQDVLSSLTQATKRAEELREASVKIWSVLPVNDSADRDSFTKLVPKDIFIDILMFAYPYVMSMNNVDCLSEEDRAKIRRGDVIPATQPLLDRLNGQTTRRAVDMRRREMSKGSTQVSILEAATQYGPGLTQQMEVLREEMNQKETEAKEAQDRHIREMREKTTELDKAKRETESLRFKITDLDQEASGMRKKNDELAAALVKENNKIKGFRKLLDELAEPQAPTRATEPEDDVINEGQSQQDIQIGFKQHVHSLDRQIENLAGEKRQLAIRAETAEDRLRKEQLERGRFEQTITSLKTGNKQLAVELQKAQKQARDALEHQATTSQEKETVLEDVMFQANLVSVLIFNLLEEKTYHDQLKEDHVKLMGQRDDLEKQLEEQRGRHACELADAENAHREELDRRVDEQKRQYARELADAEKSHKEELDKRAGDQKRRHASELADVEKAHGEELDKRVDELKRQHANEKVHAEKAHEDAIKALEQRVRDIEGRVANREGIIRALNKAHKTAKSKCRSRRLEYLRLKRDFQSQVRDGADVSEQLETTRLGLEERDRELVIKSRDLDTMTRRHQTASSELAKMARSYNKELDAWQAELQSKESSLLDAKRSEKRWMNFFLGATAQGAMEAIAGGEEVAAQSSRVIPLQVCGTWTSARMDFDYSDRDYREVVQLLVLHCEGELTWSTNRFLALMRRLAEYLSGASHANTDLIVWLLSICDDRVSMLPRVEKIPAEAAIVAVVDTFSGRWGIVEVRSHRYLGEGFTIAAGPVEPGPTHPEFVRVLVDESDLCLVKKPRWPLAVMINLTDNVCWFIDPSCITTDMVSFTLQGPTEAINFDATDWNVIRFRLHAWGR</sequence>
<feature type="coiled-coil region" evidence="1">
    <location>
        <begin position="322"/>
        <end position="391"/>
    </location>
</feature>
<comment type="caution">
    <text evidence="3">The sequence shown here is derived from an EMBL/GenBank/DDBJ whole genome shotgun (WGS) entry which is preliminary data.</text>
</comment>